<dbReference type="PANTHER" id="PTHR43734">
    <property type="entry name" value="PHYTOENE DESATURASE"/>
    <property type="match status" value="1"/>
</dbReference>
<evidence type="ECO:0000256" key="4">
    <source>
        <dbReference type="RuleBase" id="RU362075"/>
    </source>
</evidence>
<dbReference type="GO" id="GO:0016491">
    <property type="term" value="F:oxidoreductase activity"/>
    <property type="evidence" value="ECO:0007669"/>
    <property type="project" value="UniProtKB-KW"/>
</dbReference>
<protein>
    <submittedName>
        <fullName evidence="7">Phytoene dehydrogenase</fullName>
    </submittedName>
</protein>
<comment type="similarity">
    <text evidence="4">Belongs to the carotenoid/retinoid oxidoreductase family.</text>
</comment>
<feature type="domain" description="Amine oxidase" evidence="6">
    <location>
        <begin position="16"/>
        <end position="508"/>
    </location>
</feature>
<evidence type="ECO:0000256" key="5">
    <source>
        <dbReference type="SAM" id="MobiDB-lite"/>
    </source>
</evidence>
<proteinExistence type="inferred from homology"/>
<evidence type="ECO:0000259" key="6">
    <source>
        <dbReference type="Pfam" id="PF01593"/>
    </source>
</evidence>
<dbReference type="Proteomes" id="UP000031196">
    <property type="component" value="Unassembled WGS sequence"/>
</dbReference>
<dbReference type="RefSeq" id="WP_043449267.1">
    <property type="nucleotide sequence ID" value="NZ_JWTB01000004.1"/>
</dbReference>
<dbReference type="InterPro" id="IPR014105">
    <property type="entry name" value="Carotenoid/retinoid_OxRdtase"/>
</dbReference>
<dbReference type="PANTHER" id="PTHR43734:SF1">
    <property type="entry name" value="PHYTOENE DESATURASE"/>
    <property type="match status" value="1"/>
</dbReference>
<organism evidence="7 8">
    <name type="scientific">Pseudarthrobacter phenanthrenivorans</name>
    <name type="common">Arthrobacter phenanthrenivorans</name>
    <dbReference type="NCBI Taxonomy" id="361575"/>
    <lineage>
        <taxon>Bacteria</taxon>
        <taxon>Bacillati</taxon>
        <taxon>Actinomycetota</taxon>
        <taxon>Actinomycetes</taxon>
        <taxon>Micrococcales</taxon>
        <taxon>Micrococcaceae</taxon>
        <taxon>Pseudarthrobacter</taxon>
    </lineage>
</organism>
<dbReference type="AlphaFoldDB" id="A0A0B4DKP7"/>
<dbReference type="GO" id="GO:0016117">
    <property type="term" value="P:carotenoid biosynthetic process"/>
    <property type="evidence" value="ECO:0007669"/>
    <property type="project" value="UniProtKB-KW"/>
</dbReference>
<keyword evidence="2 4" id="KW-0125">Carotenoid biosynthesis</keyword>
<feature type="region of interest" description="Disordered" evidence="5">
    <location>
        <begin position="517"/>
        <end position="538"/>
    </location>
</feature>
<comment type="caution">
    <text evidence="7">The sequence shown here is derived from an EMBL/GenBank/DDBJ whole genome shotgun (WGS) entry which is preliminary data.</text>
</comment>
<comment type="pathway">
    <text evidence="1 4">Carotenoid biosynthesis.</text>
</comment>
<evidence type="ECO:0000256" key="2">
    <source>
        <dbReference type="ARBA" id="ARBA00022746"/>
    </source>
</evidence>
<keyword evidence="3 4" id="KW-0560">Oxidoreductase</keyword>
<evidence type="ECO:0000256" key="1">
    <source>
        <dbReference type="ARBA" id="ARBA00004829"/>
    </source>
</evidence>
<dbReference type="NCBIfam" id="TIGR02734">
    <property type="entry name" value="crtI_fam"/>
    <property type="match status" value="1"/>
</dbReference>
<gene>
    <name evidence="7" type="ORF">RM50_01685</name>
</gene>
<dbReference type="EMBL" id="JWTB01000004">
    <property type="protein sequence ID" value="KIC69422.1"/>
    <property type="molecule type" value="Genomic_DNA"/>
</dbReference>
<reference evidence="7 8" key="1">
    <citation type="submission" date="2014-12" db="EMBL/GenBank/DDBJ databases">
        <title>Genome sequencing of Arthrobacter phenanthrenivorans SWC37.</title>
        <authorList>
            <person name="Tan P.W."/>
            <person name="Chan K.-G."/>
        </authorList>
    </citation>
    <scope>NUCLEOTIDE SEQUENCE [LARGE SCALE GENOMIC DNA]</scope>
    <source>
        <strain evidence="7 8">SWC37</strain>
    </source>
</reference>
<dbReference type="InterPro" id="IPR036188">
    <property type="entry name" value="FAD/NAD-bd_sf"/>
</dbReference>
<accession>A0A0B4DKP7</accession>
<sequence>MPARAGQAVVVIGGGISGLATAALLATEGHQVTILEKQEALGGRAYTFNEDGFRFDAGPSWYLMPEVIDHYFQLLGSSAEQELDLVKLDPGYRLISEGAGGPVDVPAGRAKVVELFERLEPGAGARLEQYLDSAAETYTMAKRRFLYPTFQSFAPLLTPDILARLPRLARLLLEPLHSYAKRYVSNPSLQQILEYPAVFLGASPFTAPSMYHLMSHLDLDVGVSYPMGGFARLVEALERQARGAGVAIRSNTEVLAIETVPTGSRRRPAAVRGVRCRTGDGAQESLAADVVISAADLHHSETALLPRHLQTYPERYWSRRTAGPSALLLYLGVRGGLPQLEHHTLLFTADWEKNFRAIFGKDTFIPEPASMYVCKPSATDPGVAPEGHENVFVLVPIPPDPGLGGSGDETLEKAADAVIGQLSEWAGIPDLAERIVVRRMYGPADFERDYHSWKGTSLGPAHTLRQSAFFRAGNVSRKVQGLYYAGASTIPGIGIPMCLISAELVVKRLRGDTSTGPLPVPLRPAMAERGTLPDGTPA</sequence>
<dbReference type="InterPro" id="IPR002937">
    <property type="entry name" value="Amino_oxidase"/>
</dbReference>
<name>A0A0B4DKP7_PSEPS</name>
<dbReference type="OrthoDB" id="9774675at2"/>
<evidence type="ECO:0000313" key="7">
    <source>
        <dbReference type="EMBL" id="KIC69422.1"/>
    </source>
</evidence>
<dbReference type="Gene3D" id="3.50.50.60">
    <property type="entry name" value="FAD/NAD(P)-binding domain"/>
    <property type="match status" value="2"/>
</dbReference>
<evidence type="ECO:0000256" key="3">
    <source>
        <dbReference type="ARBA" id="ARBA00023002"/>
    </source>
</evidence>
<dbReference type="SUPFAM" id="SSF51905">
    <property type="entry name" value="FAD/NAD(P)-binding domain"/>
    <property type="match status" value="1"/>
</dbReference>
<dbReference type="Pfam" id="PF01593">
    <property type="entry name" value="Amino_oxidase"/>
    <property type="match status" value="1"/>
</dbReference>
<evidence type="ECO:0000313" key="8">
    <source>
        <dbReference type="Proteomes" id="UP000031196"/>
    </source>
</evidence>